<comment type="caution">
    <text evidence="2">The sequence shown here is derived from an EMBL/GenBank/DDBJ whole genome shotgun (WGS) entry which is preliminary data.</text>
</comment>
<evidence type="ECO:0000259" key="1">
    <source>
        <dbReference type="Pfam" id="PF04765"/>
    </source>
</evidence>
<dbReference type="EMBL" id="RXIC02000371">
    <property type="protein sequence ID" value="KAB1199933.1"/>
    <property type="molecule type" value="Genomic_DNA"/>
</dbReference>
<sequence length="156" mass="17852">MGFCFMGKATSTPLLFQSKLLCFSLLYLFLSLFLTLYTSLSQTKCLFRSSPFDPVQTPLFSYPLSYGEHKYAIPTHRSSCSSPVFFSDYWMVLKEIQDLCKKSWLPSPVLRYMQGQADSFGGNFSTLKRISYFDHENTSVEVPCGFLKKFPVSNYG</sequence>
<name>A0A6A1UIG1_9ROSI</name>
<accession>A0A6A1UIG1</accession>
<reference evidence="2 3" key="1">
    <citation type="journal article" date="2019" name="Plant Biotechnol. J.">
        <title>The red bayberry genome and genetic basis of sex determination.</title>
        <authorList>
            <person name="Jia H.M."/>
            <person name="Jia H.J."/>
            <person name="Cai Q.L."/>
            <person name="Wang Y."/>
            <person name="Zhao H.B."/>
            <person name="Yang W.F."/>
            <person name="Wang G.Y."/>
            <person name="Li Y.H."/>
            <person name="Zhan D.L."/>
            <person name="Shen Y.T."/>
            <person name="Niu Q.F."/>
            <person name="Chang L."/>
            <person name="Qiu J."/>
            <person name="Zhao L."/>
            <person name="Xie H.B."/>
            <person name="Fu W.Y."/>
            <person name="Jin J."/>
            <person name="Li X.W."/>
            <person name="Jiao Y."/>
            <person name="Zhou C.C."/>
            <person name="Tu T."/>
            <person name="Chai C.Y."/>
            <person name="Gao J.L."/>
            <person name="Fan L.J."/>
            <person name="van de Weg E."/>
            <person name="Wang J.Y."/>
            <person name="Gao Z.S."/>
        </authorList>
    </citation>
    <scope>NUCLEOTIDE SEQUENCE [LARGE SCALE GENOMIC DNA]</scope>
    <source>
        <tissue evidence="2">Leaves</tissue>
    </source>
</reference>
<dbReference type="Pfam" id="PF04765">
    <property type="entry name" value="TOD1_MUCI70"/>
    <property type="match status" value="1"/>
</dbReference>
<dbReference type="InterPro" id="IPR048354">
    <property type="entry name" value="TOD1_MUCI70_glycTrfase_dom"/>
</dbReference>
<evidence type="ECO:0000313" key="2">
    <source>
        <dbReference type="EMBL" id="KAB1199933.1"/>
    </source>
</evidence>
<keyword evidence="3" id="KW-1185">Reference proteome</keyword>
<gene>
    <name evidence="2" type="ORF">CJ030_MR0G008960</name>
</gene>
<dbReference type="AlphaFoldDB" id="A0A6A1UIG1"/>
<feature type="domain" description="TOD1/MUCI70 glycosyltransferase-like" evidence="1">
    <location>
        <begin position="116"/>
        <end position="149"/>
    </location>
</feature>
<protein>
    <recommendedName>
        <fullName evidence="1">TOD1/MUCI70 glycosyltransferase-like domain-containing protein</fullName>
    </recommendedName>
</protein>
<dbReference type="Proteomes" id="UP000516437">
    <property type="component" value="Unassembled WGS sequence"/>
</dbReference>
<dbReference type="OrthoDB" id="1738768at2759"/>
<organism evidence="2 3">
    <name type="scientific">Morella rubra</name>
    <name type="common">Chinese bayberry</name>
    <dbReference type="NCBI Taxonomy" id="262757"/>
    <lineage>
        <taxon>Eukaryota</taxon>
        <taxon>Viridiplantae</taxon>
        <taxon>Streptophyta</taxon>
        <taxon>Embryophyta</taxon>
        <taxon>Tracheophyta</taxon>
        <taxon>Spermatophyta</taxon>
        <taxon>Magnoliopsida</taxon>
        <taxon>eudicotyledons</taxon>
        <taxon>Gunneridae</taxon>
        <taxon>Pentapetalae</taxon>
        <taxon>rosids</taxon>
        <taxon>fabids</taxon>
        <taxon>Fagales</taxon>
        <taxon>Myricaceae</taxon>
        <taxon>Morella</taxon>
    </lineage>
</organism>
<evidence type="ECO:0000313" key="3">
    <source>
        <dbReference type="Proteomes" id="UP000516437"/>
    </source>
</evidence>
<proteinExistence type="predicted"/>